<evidence type="ECO:0000256" key="4">
    <source>
        <dbReference type="ARBA" id="ARBA00022989"/>
    </source>
</evidence>
<evidence type="ECO:0000256" key="8">
    <source>
        <dbReference type="SAM" id="Phobius"/>
    </source>
</evidence>
<feature type="transmembrane region" description="Helical" evidence="8">
    <location>
        <begin position="165"/>
        <end position="193"/>
    </location>
</feature>
<dbReference type="PROSITE" id="PS50222">
    <property type="entry name" value="EF_HAND_2"/>
    <property type="match status" value="1"/>
</dbReference>
<comment type="subcellular location">
    <subcellularLocation>
        <location evidence="1">Membrane</location>
        <topology evidence="1">Multi-pass membrane protein</topology>
    </subcellularLocation>
</comment>
<feature type="region of interest" description="Disordered" evidence="7">
    <location>
        <begin position="593"/>
        <end position="624"/>
    </location>
</feature>
<feature type="region of interest" description="Disordered" evidence="7">
    <location>
        <begin position="1"/>
        <end position="24"/>
    </location>
</feature>
<feature type="transmembrane region" description="Helical" evidence="8">
    <location>
        <begin position="116"/>
        <end position="144"/>
    </location>
</feature>
<dbReference type="SMART" id="SM00054">
    <property type="entry name" value="EFh"/>
    <property type="match status" value="2"/>
</dbReference>
<dbReference type="EMBL" id="CAUYUJ010004047">
    <property type="protein sequence ID" value="CAK0807949.1"/>
    <property type="molecule type" value="Genomic_DNA"/>
</dbReference>
<feature type="compositionally biased region" description="Basic and acidic residues" evidence="7">
    <location>
        <begin position="1"/>
        <end position="15"/>
    </location>
</feature>
<feature type="region of interest" description="Disordered" evidence="7">
    <location>
        <begin position="432"/>
        <end position="459"/>
    </location>
</feature>
<dbReference type="SUPFAM" id="SSF47473">
    <property type="entry name" value="EF-hand"/>
    <property type="match status" value="1"/>
</dbReference>
<dbReference type="Gene3D" id="1.10.238.10">
    <property type="entry name" value="EF-hand"/>
    <property type="match status" value="1"/>
</dbReference>
<feature type="compositionally biased region" description="Polar residues" evidence="7">
    <location>
        <begin position="596"/>
        <end position="616"/>
    </location>
</feature>
<name>A0ABN9QS78_9DINO</name>
<dbReference type="PANTHER" id="PTHR10037">
    <property type="entry name" value="VOLTAGE-GATED CATION CHANNEL CALCIUM AND SODIUM"/>
    <property type="match status" value="1"/>
</dbReference>
<evidence type="ECO:0000256" key="6">
    <source>
        <dbReference type="SAM" id="Coils"/>
    </source>
</evidence>
<feature type="transmembrane region" description="Helical" evidence="8">
    <location>
        <begin position="40"/>
        <end position="64"/>
    </location>
</feature>
<feature type="transmembrane region" description="Helical" evidence="8">
    <location>
        <begin position="76"/>
        <end position="96"/>
    </location>
</feature>
<dbReference type="CDD" id="cd00051">
    <property type="entry name" value="EFh"/>
    <property type="match status" value="1"/>
</dbReference>
<dbReference type="InterPro" id="IPR018247">
    <property type="entry name" value="EF_Hand_1_Ca_BS"/>
</dbReference>
<evidence type="ECO:0000256" key="3">
    <source>
        <dbReference type="ARBA" id="ARBA00022837"/>
    </source>
</evidence>
<feature type="domain" description="EF-hand" evidence="9">
    <location>
        <begin position="345"/>
        <end position="380"/>
    </location>
</feature>
<gene>
    <name evidence="10" type="ORF">PCOR1329_LOCUS13673</name>
</gene>
<dbReference type="InterPro" id="IPR005821">
    <property type="entry name" value="Ion_trans_dom"/>
</dbReference>
<organism evidence="10 11">
    <name type="scientific">Prorocentrum cordatum</name>
    <dbReference type="NCBI Taxonomy" id="2364126"/>
    <lineage>
        <taxon>Eukaryota</taxon>
        <taxon>Sar</taxon>
        <taxon>Alveolata</taxon>
        <taxon>Dinophyceae</taxon>
        <taxon>Prorocentrales</taxon>
        <taxon>Prorocentraceae</taxon>
        <taxon>Prorocentrum</taxon>
    </lineage>
</organism>
<protein>
    <recommendedName>
        <fullName evidence="9">EF-hand domain-containing protein</fullName>
    </recommendedName>
</protein>
<feature type="region of interest" description="Disordered" evidence="7">
    <location>
        <begin position="672"/>
        <end position="746"/>
    </location>
</feature>
<dbReference type="Gene3D" id="1.20.120.350">
    <property type="entry name" value="Voltage-gated potassium channels. Chain C"/>
    <property type="match status" value="1"/>
</dbReference>
<dbReference type="Proteomes" id="UP001189429">
    <property type="component" value="Unassembled WGS sequence"/>
</dbReference>
<keyword evidence="6" id="KW-0175">Coiled coil</keyword>
<comment type="caution">
    <text evidence="10">The sequence shown here is derived from an EMBL/GenBank/DDBJ whole genome shotgun (WGS) entry which is preliminary data.</text>
</comment>
<sequence length="746" mass="80592">MKEADADSGPEEHTRSSGRLSTVSSRRSDASSVVETPRKVIAWMLSGFDACIGVVILANAVAIGAEQSFELAEIDISAFAYLEHFFLTMYVLELFIRCVSTGGKCFSDNWVRFDAFLVGTSVLCFWIIPPVMGNVQGMGMVSMVRMLRLLRLARSVRLIKQFRELWMLVQGLLVSARTMVYTITLIVVILYLFSVVAVEVITKHHLARREDGDPTFHDIVEHSFNTLPQTMMTLMQFVSFDNVVLIYEPLIKRDWRLALFFISIIVIVGILLMNLVTAVVVNNALEQAMADKELVKKLEDNKKRKMCKELRKLFFRLDVDASGHISMDEIARVSDEDRQMLVNIMGMSDPLELFQALDCDGSGEVDIDEFIKGLWQVCTSKAPIEIKRVEKMVEAMQNQMRASQSMMADMVREMSDLKYQFDLKLSRSSLSASAALPGGPDCRSIGGTDVRQSKSGSSVWDQTHLIKEVEADCDGHLASGTPAGREGPHRDVAAAAPGSGAGAAAQAWDARPGSRQTADEMSPSGPDISAAMDLLRALTCELRACRAAGATGAAMGEAARAGSALRAPGLRLGRAVTRDVLYELTKAARPSDDLHSLTTAPRFSSSLGDLSPTRPSTGAPACDGHLGLARWARATSDPRHAPGDSTTGVQAFARQPAPKDVMYYCSAPLSGTAASMNSSPRSPWPPQKRPAARTLEASAPMDSAPQAATAAHPRAAHDSAGGPPSPAGRAAQSGCVASGPALVHHL</sequence>
<evidence type="ECO:0000313" key="10">
    <source>
        <dbReference type="EMBL" id="CAK0807949.1"/>
    </source>
</evidence>
<feature type="compositionally biased region" description="Low complexity" evidence="7">
    <location>
        <begin position="702"/>
        <end position="734"/>
    </location>
</feature>
<dbReference type="InterPro" id="IPR002048">
    <property type="entry name" value="EF_hand_dom"/>
</dbReference>
<feature type="compositionally biased region" description="Polar residues" evidence="7">
    <location>
        <begin position="672"/>
        <end position="681"/>
    </location>
</feature>
<keyword evidence="3" id="KW-0106">Calcium</keyword>
<feature type="compositionally biased region" description="Low complexity" evidence="7">
    <location>
        <begin position="493"/>
        <end position="510"/>
    </location>
</feature>
<keyword evidence="2 8" id="KW-0812">Transmembrane</keyword>
<keyword evidence="4 8" id="KW-1133">Transmembrane helix</keyword>
<dbReference type="InterPro" id="IPR043203">
    <property type="entry name" value="VGCC_Ca_Na"/>
</dbReference>
<feature type="transmembrane region" description="Helical" evidence="8">
    <location>
        <begin position="257"/>
        <end position="281"/>
    </location>
</feature>
<keyword evidence="5 8" id="KW-0472">Membrane</keyword>
<dbReference type="InterPro" id="IPR027359">
    <property type="entry name" value="Volt_channel_dom_sf"/>
</dbReference>
<feature type="coiled-coil region" evidence="6">
    <location>
        <begin position="386"/>
        <end position="413"/>
    </location>
</feature>
<dbReference type="Gene3D" id="1.10.287.70">
    <property type="match status" value="1"/>
</dbReference>
<proteinExistence type="predicted"/>
<feature type="region of interest" description="Disordered" evidence="7">
    <location>
        <begin position="475"/>
        <end position="524"/>
    </location>
</feature>
<keyword evidence="11" id="KW-1185">Reference proteome</keyword>
<evidence type="ECO:0000256" key="2">
    <source>
        <dbReference type="ARBA" id="ARBA00022692"/>
    </source>
</evidence>
<evidence type="ECO:0000256" key="1">
    <source>
        <dbReference type="ARBA" id="ARBA00004141"/>
    </source>
</evidence>
<evidence type="ECO:0000256" key="7">
    <source>
        <dbReference type="SAM" id="MobiDB-lite"/>
    </source>
</evidence>
<dbReference type="InterPro" id="IPR011992">
    <property type="entry name" value="EF-hand-dom_pair"/>
</dbReference>
<dbReference type="Pfam" id="PF00520">
    <property type="entry name" value="Ion_trans"/>
    <property type="match status" value="1"/>
</dbReference>
<dbReference type="PROSITE" id="PS00018">
    <property type="entry name" value="EF_HAND_1"/>
    <property type="match status" value="2"/>
</dbReference>
<evidence type="ECO:0000256" key="5">
    <source>
        <dbReference type="ARBA" id="ARBA00023136"/>
    </source>
</evidence>
<evidence type="ECO:0000259" key="9">
    <source>
        <dbReference type="PROSITE" id="PS50222"/>
    </source>
</evidence>
<reference evidence="10" key="1">
    <citation type="submission" date="2023-10" db="EMBL/GenBank/DDBJ databases">
        <authorList>
            <person name="Chen Y."/>
            <person name="Shah S."/>
            <person name="Dougan E. K."/>
            <person name="Thang M."/>
            <person name="Chan C."/>
        </authorList>
    </citation>
    <scope>NUCLEOTIDE SEQUENCE [LARGE SCALE GENOMIC DNA]</scope>
</reference>
<dbReference type="PANTHER" id="PTHR10037:SF62">
    <property type="entry name" value="SODIUM CHANNEL PROTEIN 60E"/>
    <property type="match status" value="1"/>
</dbReference>
<dbReference type="SUPFAM" id="SSF81324">
    <property type="entry name" value="Voltage-gated potassium channels"/>
    <property type="match status" value="1"/>
</dbReference>
<dbReference type="Pfam" id="PF13202">
    <property type="entry name" value="EF-hand_5"/>
    <property type="match status" value="2"/>
</dbReference>
<evidence type="ECO:0000313" key="11">
    <source>
        <dbReference type="Proteomes" id="UP001189429"/>
    </source>
</evidence>
<accession>A0ABN9QS78</accession>